<keyword evidence="6" id="KW-1185">Reference proteome</keyword>
<dbReference type="Gene3D" id="3.40.50.150">
    <property type="entry name" value="Vaccinia Virus protein VP39"/>
    <property type="match status" value="1"/>
</dbReference>
<sequence>MSDPRDELAGSWRDNAPGWTQAVRGGAIESRRIATDGAILDAVLAQSARRVLDLGCGEGWLVRALSERGVEAVGVDGSAPLVEAARDAGGGRFVVADYDALIADPSRCGGPFDTVVANFALLDDDIVALLSALRGVLSPHGALLVQTLHPIAAGPPYEDGWRREDFRGFGTGDWTPMPWYFRTLGSWISALGEAGYVLTALAEPVHPGTGQPLSLLMEARPR</sequence>
<dbReference type="InterPro" id="IPR029063">
    <property type="entry name" value="SAM-dependent_MTases_sf"/>
</dbReference>
<keyword evidence="3" id="KW-0949">S-adenosyl-L-methionine</keyword>
<dbReference type="GO" id="GO:0008168">
    <property type="term" value="F:methyltransferase activity"/>
    <property type="evidence" value="ECO:0007669"/>
    <property type="project" value="UniProtKB-KW"/>
</dbReference>
<evidence type="ECO:0000259" key="4">
    <source>
        <dbReference type="Pfam" id="PF13649"/>
    </source>
</evidence>
<evidence type="ECO:0000313" key="5">
    <source>
        <dbReference type="EMBL" id="QPC44308.1"/>
    </source>
</evidence>
<keyword evidence="1 5" id="KW-0489">Methyltransferase</keyword>
<accession>A0A7S8HDH6</accession>
<evidence type="ECO:0000313" key="6">
    <source>
        <dbReference type="Proteomes" id="UP000593594"/>
    </source>
</evidence>
<reference evidence="5 6" key="1">
    <citation type="submission" date="2020-06" db="EMBL/GenBank/DDBJ databases">
        <title>Genome sequence of 2 isolates from Red Sea Mangroves.</title>
        <authorList>
            <person name="Sefrji F."/>
            <person name="Michoud G."/>
            <person name="Merlino G."/>
            <person name="Daffonchio D."/>
        </authorList>
    </citation>
    <scope>NUCLEOTIDE SEQUENCE [LARGE SCALE GENOMIC DNA]</scope>
    <source>
        <strain evidence="5 6">R1DC25</strain>
    </source>
</reference>
<keyword evidence="2 5" id="KW-0808">Transferase</keyword>
<dbReference type="AlphaFoldDB" id="A0A7S8HDH6"/>
<evidence type="ECO:0000256" key="2">
    <source>
        <dbReference type="ARBA" id="ARBA00022679"/>
    </source>
</evidence>
<evidence type="ECO:0000256" key="1">
    <source>
        <dbReference type="ARBA" id="ARBA00022603"/>
    </source>
</evidence>
<feature type="domain" description="Methyltransferase" evidence="4">
    <location>
        <begin position="51"/>
        <end position="141"/>
    </location>
</feature>
<name>A0A7S8HDH6_9HYPH</name>
<dbReference type="RefSeq" id="WP_213161675.1">
    <property type="nucleotide sequence ID" value="NZ_CP058214.1"/>
</dbReference>
<dbReference type="SUPFAM" id="SSF53335">
    <property type="entry name" value="S-adenosyl-L-methionine-dependent methyltransferases"/>
    <property type="match status" value="1"/>
</dbReference>
<organism evidence="5 6">
    <name type="scientific">Kaustia mangrovi</name>
    <dbReference type="NCBI Taxonomy" id="2593653"/>
    <lineage>
        <taxon>Bacteria</taxon>
        <taxon>Pseudomonadati</taxon>
        <taxon>Pseudomonadota</taxon>
        <taxon>Alphaproteobacteria</taxon>
        <taxon>Hyphomicrobiales</taxon>
        <taxon>Parvibaculaceae</taxon>
        <taxon>Kaustia</taxon>
    </lineage>
</organism>
<dbReference type="Pfam" id="PF13649">
    <property type="entry name" value="Methyltransf_25"/>
    <property type="match status" value="1"/>
</dbReference>
<dbReference type="PANTHER" id="PTHR43464">
    <property type="entry name" value="METHYLTRANSFERASE"/>
    <property type="match status" value="1"/>
</dbReference>
<dbReference type="InterPro" id="IPR041698">
    <property type="entry name" value="Methyltransf_25"/>
</dbReference>
<protein>
    <submittedName>
        <fullName evidence="5">Class I SAM-dependent methyltransferase</fullName>
    </submittedName>
</protein>
<dbReference type="GO" id="GO:0032259">
    <property type="term" value="P:methylation"/>
    <property type="evidence" value="ECO:0007669"/>
    <property type="project" value="UniProtKB-KW"/>
</dbReference>
<dbReference type="CDD" id="cd02440">
    <property type="entry name" value="AdoMet_MTases"/>
    <property type="match status" value="1"/>
</dbReference>
<dbReference type="KEGG" id="kmn:HW532_17355"/>
<proteinExistence type="predicted"/>
<evidence type="ECO:0000256" key="3">
    <source>
        <dbReference type="ARBA" id="ARBA00022691"/>
    </source>
</evidence>
<dbReference type="Proteomes" id="UP000593594">
    <property type="component" value="Chromosome"/>
</dbReference>
<gene>
    <name evidence="5" type="ORF">HW532_17355</name>
</gene>
<dbReference type="EMBL" id="CP058214">
    <property type="protein sequence ID" value="QPC44308.1"/>
    <property type="molecule type" value="Genomic_DNA"/>
</dbReference>
<dbReference type="PANTHER" id="PTHR43464:SF19">
    <property type="entry name" value="UBIQUINONE BIOSYNTHESIS O-METHYLTRANSFERASE, MITOCHONDRIAL"/>
    <property type="match status" value="1"/>
</dbReference>